<evidence type="ECO:0000313" key="2">
    <source>
        <dbReference type="Proteomes" id="UP001232001"/>
    </source>
</evidence>
<dbReference type="EMBL" id="CP122539">
    <property type="protein sequence ID" value="WGH75671.1"/>
    <property type="molecule type" value="Genomic_DNA"/>
</dbReference>
<reference evidence="1 2" key="1">
    <citation type="submission" date="2023-04" db="EMBL/GenBank/DDBJ databases">
        <title>Tenacibaculum tangerinum sp. nov., isolated from sea tidal flat of South Korea.</title>
        <authorList>
            <person name="Lee S.H."/>
            <person name="Kim J.-J."/>
        </authorList>
    </citation>
    <scope>NUCLEOTIDE SEQUENCE [LARGE SCALE GENOMIC DNA]</scope>
    <source>
        <strain evidence="1 2">GRR-S3-23</strain>
    </source>
</reference>
<name>A0ABY8L2K2_9FLAO</name>
<dbReference type="RefSeq" id="WP_279651545.1">
    <property type="nucleotide sequence ID" value="NZ_CP122539.1"/>
</dbReference>
<protein>
    <submittedName>
        <fullName evidence="1">Glyoxalase</fullName>
    </submittedName>
</protein>
<gene>
    <name evidence="1" type="ORF">P8625_00470</name>
</gene>
<sequence length="126" mass="14935">MKDPKLSIRPILEVSSNTADERFQNETLRPILKLQHSLLLKLYFTSMQQQKWKVENMSEERFQEHVNASLSKDISLRNQVIGLVIGMFTDEEFEIYQPKKNEFNKRIMGMAKKRIIDSAHEIKKLR</sequence>
<proteinExistence type="predicted"/>
<evidence type="ECO:0000313" key="1">
    <source>
        <dbReference type="EMBL" id="WGH75671.1"/>
    </source>
</evidence>
<dbReference type="Proteomes" id="UP001232001">
    <property type="component" value="Chromosome"/>
</dbReference>
<organism evidence="1 2">
    <name type="scientific">Tenacibaculum tangerinum</name>
    <dbReference type="NCBI Taxonomy" id="3038772"/>
    <lineage>
        <taxon>Bacteria</taxon>
        <taxon>Pseudomonadati</taxon>
        <taxon>Bacteroidota</taxon>
        <taxon>Flavobacteriia</taxon>
        <taxon>Flavobacteriales</taxon>
        <taxon>Flavobacteriaceae</taxon>
        <taxon>Tenacibaculum</taxon>
    </lineage>
</organism>
<accession>A0ABY8L2K2</accession>
<keyword evidence="2" id="KW-1185">Reference proteome</keyword>